<protein>
    <submittedName>
        <fullName evidence="1">Uncharacterized protein</fullName>
    </submittedName>
</protein>
<dbReference type="AlphaFoldDB" id="A0A7S0S1R3"/>
<sequence>MTYSMLHSKGMLQSRPALAATHAACAGMLLTAQLHAAAAHAMEPPRVEACKPKTACVSTASFQSPSQYLAPWNYAPTPRPAAQRQLVQEVESRGGQVLQSSEDVVVARIVYGPEDEDDVVFLFRQGEDFVLFSAQGRGLAARAAPPPACWTPGCVSGPRQRARMDALRDALGWTSFESDEDKVWQRILFH</sequence>
<dbReference type="PANTHER" id="PTHR34801">
    <property type="entry name" value="EXPRESSED PROTEIN"/>
    <property type="match status" value="1"/>
</dbReference>
<proteinExistence type="predicted"/>
<dbReference type="PANTHER" id="PTHR34801:SF5">
    <property type="entry name" value="BRCT DOMAIN-CONTAINING PROTEIN"/>
    <property type="match status" value="1"/>
</dbReference>
<accession>A0A7S0S1R3</accession>
<gene>
    <name evidence="1" type="ORF">CLEI1391_LOCUS16527</name>
</gene>
<evidence type="ECO:0000313" key="1">
    <source>
        <dbReference type="EMBL" id="CAD8692344.1"/>
    </source>
</evidence>
<reference evidence="1" key="1">
    <citation type="submission" date="2021-01" db="EMBL/GenBank/DDBJ databases">
        <authorList>
            <person name="Corre E."/>
            <person name="Pelletier E."/>
            <person name="Niang G."/>
            <person name="Scheremetjew M."/>
            <person name="Finn R."/>
            <person name="Kale V."/>
            <person name="Holt S."/>
            <person name="Cochrane G."/>
            <person name="Meng A."/>
            <person name="Brown T."/>
            <person name="Cohen L."/>
        </authorList>
    </citation>
    <scope>NUCLEOTIDE SEQUENCE</scope>
    <source>
        <strain evidence="1">SAG 11-49</strain>
    </source>
</reference>
<organism evidence="1">
    <name type="scientific">Chlamydomonas leiostraca</name>
    <dbReference type="NCBI Taxonomy" id="1034604"/>
    <lineage>
        <taxon>Eukaryota</taxon>
        <taxon>Viridiplantae</taxon>
        <taxon>Chlorophyta</taxon>
        <taxon>core chlorophytes</taxon>
        <taxon>Chlorophyceae</taxon>
        <taxon>CS clade</taxon>
        <taxon>Chlamydomonadales</taxon>
        <taxon>Chlamydomonadaceae</taxon>
        <taxon>Chlamydomonas</taxon>
    </lineage>
</organism>
<dbReference type="EMBL" id="HBFB01029554">
    <property type="protein sequence ID" value="CAD8692344.1"/>
    <property type="molecule type" value="Transcribed_RNA"/>
</dbReference>
<name>A0A7S0S1R3_9CHLO</name>
<dbReference type="InterPro" id="IPR010865">
    <property type="entry name" value="DUF1499"/>
</dbReference>
<dbReference type="Pfam" id="PF07386">
    <property type="entry name" value="DUF1499"/>
    <property type="match status" value="1"/>
</dbReference>